<gene>
    <name evidence="1" type="ORF">GYA55_04510</name>
</gene>
<organism evidence="1 2">
    <name type="scientific">SAR324 cluster bacterium</name>
    <dbReference type="NCBI Taxonomy" id="2024889"/>
    <lineage>
        <taxon>Bacteria</taxon>
        <taxon>Deltaproteobacteria</taxon>
        <taxon>SAR324 cluster</taxon>
    </lineage>
</organism>
<dbReference type="Proteomes" id="UP000524246">
    <property type="component" value="Unassembled WGS sequence"/>
</dbReference>
<reference evidence="1 2" key="1">
    <citation type="journal article" date="2020" name="Biotechnol. Biofuels">
        <title>New insights from the biogas microbiome by comprehensive genome-resolved metagenomics of nearly 1600 species originating from multiple anaerobic digesters.</title>
        <authorList>
            <person name="Campanaro S."/>
            <person name="Treu L."/>
            <person name="Rodriguez-R L.M."/>
            <person name="Kovalovszki A."/>
            <person name="Ziels R.M."/>
            <person name="Maus I."/>
            <person name="Zhu X."/>
            <person name="Kougias P.G."/>
            <person name="Basile A."/>
            <person name="Luo G."/>
            <person name="Schluter A."/>
            <person name="Konstantinidis K.T."/>
            <person name="Angelidaki I."/>
        </authorList>
    </citation>
    <scope>NUCLEOTIDE SEQUENCE [LARGE SCALE GENOMIC DNA]</scope>
    <source>
        <strain evidence="1">AS27yjCOA_65</strain>
    </source>
</reference>
<evidence type="ECO:0000313" key="2">
    <source>
        <dbReference type="Proteomes" id="UP000524246"/>
    </source>
</evidence>
<proteinExistence type="predicted"/>
<dbReference type="AlphaFoldDB" id="A0A7X9IJA3"/>
<protein>
    <submittedName>
        <fullName evidence="1">Uncharacterized protein</fullName>
    </submittedName>
</protein>
<evidence type="ECO:0000313" key="1">
    <source>
        <dbReference type="EMBL" id="NMC62410.1"/>
    </source>
</evidence>
<comment type="caution">
    <text evidence="1">The sequence shown here is derived from an EMBL/GenBank/DDBJ whole genome shotgun (WGS) entry which is preliminary data.</text>
</comment>
<dbReference type="EMBL" id="JAAZON010000188">
    <property type="protein sequence ID" value="NMC62410.1"/>
    <property type="molecule type" value="Genomic_DNA"/>
</dbReference>
<accession>A0A7X9IJA3</accession>
<sequence>MQEFIWNDLLRDLRDSYPGIIPGYIVVGGLKRCVDLKQITKAEVEKIIDAPNIDIGTEDLTGIACVCIENAMVNHINGNSEAFE</sequence>
<name>A0A7X9IJA3_9DELT</name>